<dbReference type="InterPro" id="IPR018247">
    <property type="entry name" value="EF_Hand_1_Ca_BS"/>
</dbReference>
<accession>A0A8E2E886</accession>
<name>A0A8E2E886_9PEZI</name>
<feature type="domain" description="EF-hand" evidence="4">
    <location>
        <begin position="226"/>
        <end position="261"/>
    </location>
</feature>
<gene>
    <name evidence="5" type="ORF">K432DRAFT_330895</name>
</gene>
<evidence type="ECO:0000256" key="3">
    <source>
        <dbReference type="SAM" id="MobiDB-lite"/>
    </source>
</evidence>
<keyword evidence="1" id="KW-0677">Repeat</keyword>
<dbReference type="InterPro" id="IPR002048">
    <property type="entry name" value="EF_hand_dom"/>
</dbReference>
<proteinExistence type="predicted"/>
<dbReference type="Gene3D" id="1.10.238.10">
    <property type="entry name" value="EF-hand"/>
    <property type="match status" value="1"/>
</dbReference>
<evidence type="ECO:0000313" key="6">
    <source>
        <dbReference type="Proteomes" id="UP000250266"/>
    </source>
</evidence>
<sequence>MSGTPTPYKPSPLSFNSPRTSPFRRPNSPLVPSPSTVRATTPTSSPLKPSTPSGLSPEKTTSTPLRHTTNNPPPAWLSTRGTTTTPDLPTSPTRPQITNSSTAPTLRPTNPTPSRVPATTNTIIPATTTTSRINRPAPTHTTSGDPLTQIPPALLHSMRESFSVLDAHNTGTITPSDLATMLSQLGLDSTPSSLSPYFPPTSGSSTPSINLATYLNTLARLLAPLSHASELSAAFAAFDDDDSGQIDLGELKDALMHTAPEAGGRGLSEREIDMVVEGFSGRRAFGKGRGGQGLGNRGEVFRYGEFVANLTGGGAVGEGGAKIEG</sequence>
<feature type="compositionally biased region" description="Low complexity" evidence="3">
    <location>
        <begin position="40"/>
        <end position="57"/>
    </location>
</feature>
<feature type="compositionally biased region" description="Polar residues" evidence="3">
    <location>
        <begin position="58"/>
        <end position="70"/>
    </location>
</feature>
<keyword evidence="2" id="KW-0106">Calcium</keyword>
<dbReference type="EMBL" id="KV745025">
    <property type="protein sequence ID" value="OCK79058.1"/>
    <property type="molecule type" value="Genomic_DNA"/>
</dbReference>
<evidence type="ECO:0000256" key="2">
    <source>
        <dbReference type="ARBA" id="ARBA00022837"/>
    </source>
</evidence>
<reference evidence="5 6" key="1">
    <citation type="journal article" date="2016" name="Nat. Commun.">
        <title>Ectomycorrhizal ecology is imprinted in the genome of the dominant symbiotic fungus Cenococcum geophilum.</title>
        <authorList>
            <consortium name="DOE Joint Genome Institute"/>
            <person name="Peter M."/>
            <person name="Kohler A."/>
            <person name="Ohm R.A."/>
            <person name="Kuo A."/>
            <person name="Krutzmann J."/>
            <person name="Morin E."/>
            <person name="Arend M."/>
            <person name="Barry K.W."/>
            <person name="Binder M."/>
            <person name="Choi C."/>
            <person name="Clum A."/>
            <person name="Copeland A."/>
            <person name="Grisel N."/>
            <person name="Haridas S."/>
            <person name="Kipfer T."/>
            <person name="LaButti K."/>
            <person name="Lindquist E."/>
            <person name="Lipzen A."/>
            <person name="Maire R."/>
            <person name="Meier B."/>
            <person name="Mihaltcheva S."/>
            <person name="Molinier V."/>
            <person name="Murat C."/>
            <person name="Poggeler S."/>
            <person name="Quandt C.A."/>
            <person name="Sperisen C."/>
            <person name="Tritt A."/>
            <person name="Tisserant E."/>
            <person name="Crous P.W."/>
            <person name="Henrissat B."/>
            <person name="Nehls U."/>
            <person name="Egli S."/>
            <person name="Spatafora J.W."/>
            <person name="Grigoriev I.V."/>
            <person name="Martin F.M."/>
        </authorList>
    </citation>
    <scope>NUCLEOTIDE SEQUENCE [LARGE SCALE GENOMIC DNA]</scope>
    <source>
        <strain evidence="5 6">CBS 459.81</strain>
    </source>
</reference>
<dbReference type="OrthoDB" id="429467at2759"/>
<dbReference type="AlphaFoldDB" id="A0A8E2E886"/>
<dbReference type="PANTHER" id="PTHR23049">
    <property type="entry name" value="MYOSIN REGULATORY LIGHT CHAIN 2"/>
    <property type="match status" value="1"/>
</dbReference>
<dbReference type="GO" id="GO:0005509">
    <property type="term" value="F:calcium ion binding"/>
    <property type="evidence" value="ECO:0007669"/>
    <property type="project" value="InterPro"/>
</dbReference>
<dbReference type="SMART" id="SM00054">
    <property type="entry name" value="EFh"/>
    <property type="match status" value="2"/>
</dbReference>
<keyword evidence="6" id="KW-1185">Reference proteome</keyword>
<organism evidence="5 6">
    <name type="scientific">Lepidopterella palustris CBS 459.81</name>
    <dbReference type="NCBI Taxonomy" id="1314670"/>
    <lineage>
        <taxon>Eukaryota</taxon>
        <taxon>Fungi</taxon>
        <taxon>Dikarya</taxon>
        <taxon>Ascomycota</taxon>
        <taxon>Pezizomycotina</taxon>
        <taxon>Dothideomycetes</taxon>
        <taxon>Pleosporomycetidae</taxon>
        <taxon>Mytilinidiales</taxon>
        <taxon>Argynnaceae</taxon>
        <taxon>Lepidopterella</taxon>
    </lineage>
</organism>
<dbReference type="InterPro" id="IPR011992">
    <property type="entry name" value="EF-hand-dom_pair"/>
</dbReference>
<dbReference type="Proteomes" id="UP000250266">
    <property type="component" value="Unassembled WGS sequence"/>
</dbReference>
<evidence type="ECO:0000256" key="1">
    <source>
        <dbReference type="ARBA" id="ARBA00022737"/>
    </source>
</evidence>
<dbReference type="PROSITE" id="PS00018">
    <property type="entry name" value="EF_HAND_1"/>
    <property type="match status" value="1"/>
</dbReference>
<feature type="compositionally biased region" description="Low complexity" evidence="3">
    <location>
        <begin position="77"/>
        <end position="95"/>
    </location>
</feature>
<dbReference type="PROSITE" id="PS50222">
    <property type="entry name" value="EF_HAND_2"/>
    <property type="match status" value="2"/>
</dbReference>
<dbReference type="InterPro" id="IPR050403">
    <property type="entry name" value="Myosin_RLC"/>
</dbReference>
<feature type="domain" description="EF-hand" evidence="4">
    <location>
        <begin position="153"/>
        <end position="188"/>
    </location>
</feature>
<feature type="region of interest" description="Disordered" evidence="3">
    <location>
        <begin position="1"/>
        <end position="120"/>
    </location>
</feature>
<protein>
    <submittedName>
        <fullName evidence="5">EF-hand</fullName>
    </submittedName>
</protein>
<dbReference type="SUPFAM" id="SSF47473">
    <property type="entry name" value="EF-hand"/>
    <property type="match status" value="1"/>
</dbReference>
<evidence type="ECO:0000259" key="4">
    <source>
        <dbReference type="PROSITE" id="PS50222"/>
    </source>
</evidence>
<feature type="compositionally biased region" description="Polar residues" evidence="3">
    <location>
        <begin position="96"/>
        <end position="113"/>
    </location>
</feature>
<evidence type="ECO:0000313" key="5">
    <source>
        <dbReference type="EMBL" id="OCK79058.1"/>
    </source>
</evidence>